<dbReference type="SMART" id="SM00239">
    <property type="entry name" value="C2"/>
    <property type="match status" value="2"/>
</dbReference>
<sequence length="286" mass="31654">MAKFAHLCVLALCVVLSHSAALDKGKIKFKVSGRNLIDKDTAGTSDPYYEVYYSTDGGKSKSKIGRSDTVNDQENPDWGNTFEYSFDRKQNPYLFFHVYDEDNLREDDTVGRVWINVADYLDKGQVVNANLDKGGYLTVKSADSSATPKTGAAGIPLPVGTPDSQTLRFKLSATNLPTKDDVGFIPGKSDPYVIVTSTEGLNSKEKDVGRTATVSGTRNPSWGDVLTFQWNKNKDQRLHFKIYDDDTLREDDKLGQGWIEVNDFVAKGQSYTLVLPKRGSLTLTKA</sequence>
<gene>
    <name evidence="3" type="ORF">Ocin01_06262</name>
</gene>
<evidence type="ECO:0000313" key="3">
    <source>
        <dbReference type="EMBL" id="ODN00427.1"/>
    </source>
</evidence>
<dbReference type="Proteomes" id="UP000094527">
    <property type="component" value="Unassembled WGS sequence"/>
</dbReference>
<organism evidence="3 4">
    <name type="scientific">Orchesella cincta</name>
    <name type="common">Springtail</name>
    <name type="synonym">Podura cincta</name>
    <dbReference type="NCBI Taxonomy" id="48709"/>
    <lineage>
        <taxon>Eukaryota</taxon>
        <taxon>Metazoa</taxon>
        <taxon>Ecdysozoa</taxon>
        <taxon>Arthropoda</taxon>
        <taxon>Hexapoda</taxon>
        <taxon>Collembola</taxon>
        <taxon>Entomobryomorpha</taxon>
        <taxon>Entomobryoidea</taxon>
        <taxon>Orchesellidae</taxon>
        <taxon>Orchesellinae</taxon>
        <taxon>Orchesella</taxon>
    </lineage>
</organism>
<dbReference type="PANTHER" id="PTHR47800">
    <property type="entry name" value="C2 DOMAIN-CONTAINING PROTEIN"/>
    <property type="match status" value="1"/>
</dbReference>
<dbReference type="SUPFAM" id="SSF49562">
    <property type="entry name" value="C2 domain (Calcium/lipid-binding domain, CaLB)"/>
    <property type="match status" value="2"/>
</dbReference>
<evidence type="ECO:0000256" key="1">
    <source>
        <dbReference type="SAM" id="SignalP"/>
    </source>
</evidence>
<keyword evidence="1" id="KW-0732">Signal</keyword>
<name>A0A1D2N580_ORCCI</name>
<feature type="signal peptide" evidence="1">
    <location>
        <begin position="1"/>
        <end position="21"/>
    </location>
</feature>
<dbReference type="CDD" id="cd00030">
    <property type="entry name" value="C2"/>
    <property type="match status" value="1"/>
</dbReference>
<proteinExistence type="predicted"/>
<feature type="domain" description="C2" evidence="2">
    <location>
        <begin position="6"/>
        <end position="131"/>
    </location>
</feature>
<protein>
    <submittedName>
        <fullName evidence="3">Copine-8</fullName>
    </submittedName>
</protein>
<feature type="domain" description="C2" evidence="2">
    <location>
        <begin position="144"/>
        <end position="275"/>
    </location>
</feature>
<dbReference type="InterPro" id="IPR000008">
    <property type="entry name" value="C2_dom"/>
</dbReference>
<dbReference type="OMA" id="WIEVNDF"/>
<dbReference type="InterPro" id="IPR035892">
    <property type="entry name" value="C2_domain_sf"/>
</dbReference>
<feature type="chain" id="PRO_5008905051" evidence="1">
    <location>
        <begin position="22"/>
        <end position="286"/>
    </location>
</feature>
<dbReference type="PROSITE" id="PS50004">
    <property type="entry name" value="C2"/>
    <property type="match status" value="2"/>
</dbReference>
<dbReference type="GO" id="GO:0010628">
    <property type="term" value="P:positive regulation of gene expression"/>
    <property type="evidence" value="ECO:0007669"/>
    <property type="project" value="TreeGrafter"/>
</dbReference>
<evidence type="ECO:0000259" key="2">
    <source>
        <dbReference type="PROSITE" id="PS50004"/>
    </source>
</evidence>
<dbReference type="Pfam" id="PF00168">
    <property type="entry name" value="C2"/>
    <property type="match status" value="2"/>
</dbReference>
<accession>A0A1D2N580</accession>
<evidence type="ECO:0000313" key="4">
    <source>
        <dbReference type="Proteomes" id="UP000094527"/>
    </source>
</evidence>
<dbReference type="PANTHER" id="PTHR47800:SF5">
    <property type="entry name" value="FER-1-LIKE PROTEIN 6"/>
    <property type="match status" value="1"/>
</dbReference>
<dbReference type="Gene3D" id="2.60.40.150">
    <property type="entry name" value="C2 domain"/>
    <property type="match status" value="2"/>
</dbReference>
<dbReference type="AlphaFoldDB" id="A0A1D2N580"/>
<comment type="caution">
    <text evidence="3">The sequence shown here is derived from an EMBL/GenBank/DDBJ whole genome shotgun (WGS) entry which is preliminary data.</text>
</comment>
<dbReference type="OrthoDB" id="8280806at2759"/>
<dbReference type="EMBL" id="LJIJ01000207">
    <property type="protein sequence ID" value="ODN00427.1"/>
    <property type="molecule type" value="Genomic_DNA"/>
</dbReference>
<dbReference type="STRING" id="48709.A0A1D2N580"/>
<keyword evidence="4" id="KW-1185">Reference proteome</keyword>
<reference evidence="3 4" key="1">
    <citation type="journal article" date="2016" name="Genome Biol. Evol.">
        <title>Gene Family Evolution Reflects Adaptation to Soil Environmental Stressors in the Genome of the Collembolan Orchesella cincta.</title>
        <authorList>
            <person name="Faddeeva-Vakhrusheva A."/>
            <person name="Derks M.F."/>
            <person name="Anvar S.Y."/>
            <person name="Agamennone V."/>
            <person name="Suring W."/>
            <person name="Smit S."/>
            <person name="van Straalen N.M."/>
            <person name="Roelofs D."/>
        </authorList>
    </citation>
    <scope>NUCLEOTIDE SEQUENCE [LARGE SCALE GENOMIC DNA]</scope>
    <source>
        <tissue evidence="3">Mixed pool</tissue>
    </source>
</reference>